<dbReference type="SUPFAM" id="SSF51905">
    <property type="entry name" value="FAD/NAD(P)-binding domain"/>
    <property type="match status" value="1"/>
</dbReference>
<sequence length="393" mass="43810">MGAARVTLDAEHVIVGAGCAGLSLAVRLAMRTPRERGRVLVIDPREELGGDRTWCMFRGAPHPFERAITHRWDRWRVIAGGRVIERSVPGRPYEHVDSTRFFEEAIARVETSEGVRLERGVRADAIVDEGAQVRIETGGGTLRARIAWDARGGGPDERPREDDVRWIQHFVGWVVRTERAIFEPGIATLMDFSVSQSRGPHFVYVLPYAANEALVEDTYFGDVPLAVAEYERGIREWLDAHHAGGVEIVRRERGQIPMSTAQITPRRDPRIVPIGLRAGSAKPSSGYAFAFIQRHVEALAARVDRGETVPPEVAVRSPITTFYDRVFLAYLRRHPTSAPEVFGSLFARTSPERLVRFLSEEGGVGDHLAVMNAVPRLAVMAEIARSRGLWMGR</sequence>
<dbReference type="InterPro" id="IPR036188">
    <property type="entry name" value="FAD/NAD-bd_sf"/>
</dbReference>
<reference evidence="1 2" key="1">
    <citation type="submission" date="2015-03" db="EMBL/GenBank/DDBJ databases">
        <title>Genome assembly of Sandaracinus amylolyticus DSM 53668.</title>
        <authorList>
            <person name="Sharma G."/>
            <person name="Subramanian S."/>
        </authorList>
    </citation>
    <scope>NUCLEOTIDE SEQUENCE [LARGE SCALE GENOMIC DNA]</scope>
    <source>
        <strain evidence="1 2">DSM 53668</strain>
    </source>
</reference>
<organism evidence="1 2">
    <name type="scientific">Sandaracinus amylolyticus</name>
    <dbReference type="NCBI Taxonomy" id="927083"/>
    <lineage>
        <taxon>Bacteria</taxon>
        <taxon>Pseudomonadati</taxon>
        <taxon>Myxococcota</taxon>
        <taxon>Polyangia</taxon>
        <taxon>Polyangiales</taxon>
        <taxon>Sandaracinaceae</taxon>
        <taxon>Sandaracinus</taxon>
    </lineage>
</organism>
<dbReference type="EMBL" id="CP011125">
    <property type="protein sequence ID" value="AKF08031.1"/>
    <property type="molecule type" value="Genomic_DNA"/>
</dbReference>
<dbReference type="STRING" id="927083.DB32_005180"/>
<evidence type="ECO:0000313" key="1">
    <source>
        <dbReference type="EMBL" id="AKF08031.1"/>
    </source>
</evidence>
<dbReference type="KEGG" id="samy:DB32_005180"/>
<dbReference type="Pfam" id="PF05834">
    <property type="entry name" value="Lycopene_cycl"/>
    <property type="match status" value="1"/>
</dbReference>
<protein>
    <submittedName>
        <fullName evidence="1">Lycopene beta cyclase</fullName>
    </submittedName>
</protein>
<gene>
    <name evidence="1" type="ORF">DB32_005180</name>
</gene>
<dbReference type="AlphaFoldDB" id="A0A0F6W5J6"/>
<dbReference type="Proteomes" id="UP000034883">
    <property type="component" value="Chromosome"/>
</dbReference>
<keyword evidence="2" id="KW-1185">Reference proteome</keyword>
<accession>A0A0F6W5J6</accession>
<dbReference type="RefSeq" id="WP_053235221.1">
    <property type="nucleotide sequence ID" value="NZ_CP011125.1"/>
</dbReference>
<evidence type="ECO:0000313" key="2">
    <source>
        <dbReference type="Proteomes" id="UP000034883"/>
    </source>
</evidence>
<dbReference type="Gene3D" id="3.50.50.60">
    <property type="entry name" value="FAD/NAD(P)-binding domain"/>
    <property type="match status" value="1"/>
</dbReference>
<name>A0A0F6W5J6_9BACT</name>
<dbReference type="OrthoDB" id="5793379at2"/>
<proteinExistence type="predicted"/>